<evidence type="ECO:0000313" key="4">
    <source>
        <dbReference type="WBParaSite" id="SSLN_0000353201-mRNA-1"/>
    </source>
</evidence>
<organism evidence="4">
    <name type="scientific">Schistocephalus solidus</name>
    <name type="common">Tapeworm</name>
    <dbReference type="NCBI Taxonomy" id="70667"/>
    <lineage>
        <taxon>Eukaryota</taxon>
        <taxon>Metazoa</taxon>
        <taxon>Spiralia</taxon>
        <taxon>Lophotrochozoa</taxon>
        <taxon>Platyhelminthes</taxon>
        <taxon>Cestoda</taxon>
        <taxon>Eucestoda</taxon>
        <taxon>Diphyllobothriidea</taxon>
        <taxon>Diphyllobothriidae</taxon>
        <taxon>Schistocephalus</taxon>
    </lineage>
</organism>
<gene>
    <name evidence="2" type="ORF">SSLN_LOCUS3429</name>
</gene>
<dbReference type="WBParaSite" id="SSLN_0000353201-mRNA-1">
    <property type="protein sequence ID" value="SSLN_0000353201-mRNA-1"/>
    <property type="gene ID" value="SSLN_0000353201"/>
</dbReference>
<sequence>MKPTGLPPPRPKMRNEIHKRLAPPQRTPKPSQHAHTVYAPTVRESAWLDTFGRNATTTQQQRTNISTAKPASDHTMTTTDTCSPTTSTEGTKSH</sequence>
<evidence type="ECO:0000313" key="3">
    <source>
        <dbReference type="Proteomes" id="UP000275846"/>
    </source>
</evidence>
<accession>A0A183SGT1</accession>
<dbReference type="EMBL" id="UYSU01032536">
    <property type="protein sequence ID" value="VDL89814.1"/>
    <property type="molecule type" value="Genomic_DNA"/>
</dbReference>
<protein>
    <submittedName>
        <fullName evidence="2 4">Uncharacterized protein</fullName>
    </submittedName>
</protein>
<reference evidence="4" key="1">
    <citation type="submission" date="2016-06" db="UniProtKB">
        <authorList>
            <consortium name="WormBaseParasite"/>
        </authorList>
    </citation>
    <scope>IDENTIFICATION</scope>
</reference>
<evidence type="ECO:0000256" key="1">
    <source>
        <dbReference type="SAM" id="MobiDB-lite"/>
    </source>
</evidence>
<dbReference type="Proteomes" id="UP000275846">
    <property type="component" value="Unassembled WGS sequence"/>
</dbReference>
<reference evidence="2 3" key="2">
    <citation type="submission" date="2018-11" db="EMBL/GenBank/DDBJ databases">
        <authorList>
            <consortium name="Pathogen Informatics"/>
        </authorList>
    </citation>
    <scope>NUCLEOTIDE SEQUENCE [LARGE SCALE GENOMIC DNA]</scope>
    <source>
        <strain evidence="2 3">NST_G2</strain>
    </source>
</reference>
<proteinExistence type="predicted"/>
<keyword evidence="3" id="KW-1185">Reference proteome</keyword>
<feature type="compositionally biased region" description="Low complexity" evidence="1">
    <location>
        <begin position="75"/>
        <end position="94"/>
    </location>
</feature>
<feature type="region of interest" description="Disordered" evidence="1">
    <location>
        <begin position="1"/>
        <end position="94"/>
    </location>
</feature>
<name>A0A183SGT1_SCHSO</name>
<dbReference type="AlphaFoldDB" id="A0A183SGT1"/>
<feature type="compositionally biased region" description="Pro residues" evidence="1">
    <location>
        <begin position="1"/>
        <end position="10"/>
    </location>
</feature>
<evidence type="ECO:0000313" key="2">
    <source>
        <dbReference type="EMBL" id="VDL89814.1"/>
    </source>
</evidence>